<dbReference type="InterPro" id="IPR024242">
    <property type="entry name" value="NCE101"/>
</dbReference>
<reference evidence="1 2" key="1">
    <citation type="submission" date="2019-10" db="EMBL/GenBank/DDBJ databases">
        <authorList>
            <person name="Palmer J.M."/>
        </authorList>
    </citation>
    <scope>NUCLEOTIDE SEQUENCE [LARGE SCALE GENOMIC DNA]</scope>
    <source>
        <strain evidence="1 2">TWF696</strain>
    </source>
</reference>
<organism evidence="1 2">
    <name type="scientific">Orbilia brochopaga</name>
    <dbReference type="NCBI Taxonomy" id="3140254"/>
    <lineage>
        <taxon>Eukaryota</taxon>
        <taxon>Fungi</taxon>
        <taxon>Dikarya</taxon>
        <taxon>Ascomycota</taxon>
        <taxon>Pezizomycotina</taxon>
        <taxon>Orbiliomycetes</taxon>
        <taxon>Orbiliales</taxon>
        <taxon>Orbiliaceae</taxon>
        <taxon>Orbilia</taxon>
    </lineage>
</organism>
<dbReference type="GO" id="GO:0009306">
    <property type="term" value="P:protein secretion"/>
    <property type="evidence" value="ECO:0007669"/>
    <property type="project" value="InterPro"/>
</dbReference>
<evidence type="ECO:0000313" key="1">
    <source>
        <dbReference type="EMBL" id="KAK6347044.1"/>
    </source>
</evidence>
<evidence type="ECO:0000313" key="2">
    <source>
        <dbReference type="Proteomes" id="UP001375240"/>
    </source>
</evidence>
<dbReference type="EMBL" id="JAVHNQ010000005">
    <property type="protein sequence ID" value="KAK6347044.1"/>
    <property type="molecule type" value="Genomic_DNA"/>
</dbReference>
<dbReference type="Pfam" id="PF11654">
    <property type="entry name" value="NCE101"/>
    <property type="match status" value="1"/>
</dbReference>
<protein>
    <submittedName>
        <fullName evidence="1">Uncharacterized protein</fullName>
    </submittedName>
</protein>
<sequence length="59" mass="6639">MTPVTRMPFLISRVGDPLFAAFIGSTAAVLRIRREEREKGLPASQLWPTLRRRAGLIFA</sequence>
<dbReference type="Proteomes" id="UP001375240">
    <property type="component" value="Unassembled WGS sequence"/>
</dbReference>
<comment type="caution">
    <text evidence="1">The sequence shown here is derived from an EMBL/GenBank/DDBJ whole genome shotgun (WGS) entry which is preliminary data.</text>
</comment>
<accession>A0AAV9URP7</accession>
<proteinExistence type="predicted"/>
<gene>
    <name evidence="1" type="ORF">TWF696_007126</name>
</gene>
<dbReference type="AlphaFoldDB" id="A0AAV9URP7"/>
<keyword evidence="2" id="KW-1185">Reference proteome</keyword>
<name>A0AAV9URP7_9PEZI</name>